<dbReference type="Proteomes" id="UP000824248">
    <property type="component" value="Unassembled WGS sequence"/>
</dbReference>
<feature type="region of interest" description="Disordered" evidence="1">
    <location>
        <begin position="92"/>
        <end position="112"/>
    </location>
</feature>
<evidence type="ECO:0000313" key="3">
    <source>
        <dbReference type="Proteomes" id="UP000824248"/>
    </source>
</evidence>
<reference evidence="2" key="2">
    <citation type="submission" date="2021-04" db="EMBL/GenBank/DDBJ databases">
        <authorList>
            <person name="Gilroy R."/>
        </authorList>
    </citation>
    <scope>NUCLEOTIDE SEQUENCE</scope>
    <source>
        <strain evidence="2">1193</strain>
    </source>
</reference>
<gene>
    <name evidence="2" type="ORF">H9854_06420</name>
</gene>
<name>A0A9D1WME6_9GAMM</name>
<reference evidence="2" key="1">
    <citation type="journal article" date="2021" name="PeerJ">
        <title>Extensive microbial diversity within the chicken gut microbiome revealed by metagenomics and culture.</title>
        <authorList>
            <person name="Gilroy R."/>
            <person name="Ravi A."/>
            <person name="Getino M."/>
            <person name="Pursley I."/>
            <person name="Horton D.L."/>
            <person name="Alikhan N.F."/>
            <person name="Baker D."/>
            <person name="Gharbi K."/>
            <person name="Hall N."/>
            <person name="Watson M."/>
            <person name="Adriaenssens E.M."/>
            <person name="Foster-Nyarko E."/>
            <person name="Jarju S."/>
            <person name="Secka A."/>
            <person name="Antonio M."/>
            <person name="Oren A."/>
            <person name="Chaudhuri R.R."/>
            <person name="La Ragione R."/>
            <person name="Hildebrand F."/>
            <person name="Pallen M.J."/>
        </authorList>
    </citation>
    <scope>NUCLEOTIDE SEQUENCE</scope>
    <source>
        <strain evidence="2">1193</strain>
    </source>
</reference>
<evidence type="ECO:0000313" key="2">
    <source>
        <dbReference type="EMBL" id="HIX61850.1"/>
    </source>
</evidence>
<dbReference type="AlphaFoldDB" id="A0A9D1WME6"/>
<proteinExistence type="predicted"/>
<protein>
    <submittedName>
        <fullName evidence="2">Uncharacterized protein</fullName>
    </submittedName>
</protein>
<sequence length="112" mass="12675">MNNAKLRPLDNALITYQRQLVTEVAFCLNDIPTSIRVRVYRALDGDVFSSEQSHYIQTPLQSEPIFEVADDHPSVEACLLAISHSMAEEYQRAEAAGHTPSENWLLPSRDFN</sequence>
<evidence type="ECO:0000256" key="1">
    <source>
        <dbReference type="SAM" id="MobiDB-lite"/>
    </source>
</evidence>
<comment type="caution">
    <text evidence="2">The sequence shown here is derived from an EMBL/GenBank/DDBJ whole genome shotgun (WGS) entry which is preliminary data.</text>
</comment>
<accession>A0A9D1WME6</accession>
<organism evidence="2 3">
    <name type="scientific">Candidatus Halomonas stercoripullorum</name>
    <dbReference type="NCBI Taxonomy" id="2838617"/>
    <lineage>
        <taxon>Bacteria</taxon>
        <taxon>Pseudomonadati</taxon>
        <taxon>Pseudomonadota</taxon>
        <taxon>Gammaproteobacteria</taxon>
        <taxon>Oceanospirillales</taxon>
        <taxon>Halomonadaceae</taxon>
        <taxon>Halomonas</taxon>
    </lineage>
</organism>
<dbReference type="EMBL" id="DXFC01000189">
    <property type="protein sequence ID" value="HIX61850.1"/>
    <property type="molecule type" value="Genomic_DNA"/>
</dbReference>